<dbReference type="RefSeq" id="WP_136409699.1">
    <property type="nucleotide sequence ID" value="NZ_CP039393.1"/>
</dbReference>
<dbReference type="InterPro" id="IPR036866">
    <property type="entry name" value="RibonucZ/Hydroxyglut_hydro"/>
</dbReference>
<reference evidence="1 2" key="1">
    <citation type="submission" date="2019-02" db="EMBL/GenBank/DDBJ databases">
        <title>Isolation and identification of novel species under the genus Muribaculum.</title>
        <authorList>
            <person name="Miyake S."/>
            <person name="Ding Y."/>
            <person name="Low A."/>
            <person name="Soh M."/>
            <person name="Seedorf H."/>
        </authorList>
    </citation>
    <scope>NUCLEOTIDE SEQUENCE [LARGE SCALE GENOMIC DNA]</scope>
    <source>
        <strain evidence="1 2">TLL-A4</strain>
    </source>
</reference>
<dbReference type="PANTHER" id="PTHR43694">
    <property type="entry name" value="RIBONUCLEASE J"/>
    <property type="match status" value="1"/>
</dbReference>
<dbReference type="SUPFAM" id="SSF56281">
    <property type="entry name" value="Metallo-hydrolase/oxidoreductase"/>
    <property type="match status" value="1"/>
</dbReference>
<evidence type="ECO:0008006" key="3">
    <source>
        <dbReference type="Google" id="ProtNLM"/>
    </source>
</evidence>
<name>A0A4P7VBW6_9BACT</name>
<gene>
    <name evidence="1" type="ORF">E7746_02045</name>
</gene>
<sequence length="464" mass="52641">MKITVYRGNDRIGGCVTEYESNGWKLFVDCGEQLSGEPVFNNALEIDGLTCGDLSKSALLITHYHGNHIGKIADLAPELPIFVGGISNEIAQELLDNLNPGNEESRSMAEHLGFVKTFVSGEQFSFGEFCIMPIIVDHYAFDAYAFCIDAENLKVFHTGNFCVHGFRSGKLPQLIEKYVGRVDYVVCEATNVNRPAATIKSEHELQKEFDSGHCDMASLDSLLDMLTPKAIISIHTDNPRHFADMFCEKWPVILLEDGESFSAIRDPGFDRTTAFVIAFQTPDNSYEVIDNPENLQWWTVDKKFLGEFLWWNDADSALHHVVYAPKRLLGYSIESDEDMAPFLYVVYNPDFTKHSEYTEGGHKPDDEGKQADCGYIPGQRVLAVIDDVLLPCEVIDPLTEDFLRKDFNQDGSRSEEDFQEYKSDLWDWDWDEVVVHPLVKIKTEFGEIVSDTTAKRIFIFPYKE</sequence>
<dbReference type="EMBL" id="CP039393">
    <property type="protein sequence ID" value="QCD34742.1"/>
    <property type="molecule type" value="Genomic_DNA"/>
</dbReference>
<dbReference type="KEGG" id="mgod:E7746_02045"/>
<dbReference type="Gene3D" id="3.60.15.10">
    <property type="entry name" value="Ribonuclease Z/Hydroxyacylglutathione hydrolase-like"/>
    <property type="match status" value="1"/>
</dbReference>
<dbReference type="Proteomes" id="UP000297031">
    <property type="component" value="Chromosome"/>
</dbReference>
<protein>
    <recommendedName>
        <fullName evidence="3">Metallo-beta-lactamase domain-containing protein</fullName>
    </recommendedName>
</protein>
<accession>A0A4P7VBW6</accession>
<proteinExistence type="predicted"/>
<evidence type="ECO:0000313" key="1">
    <source>
        <dbReference type="EMBL" id="QCD34742.1"/>
    </source>
</evidence>
<evidence type="ECO:0000313" key="2">
    <source>
        <dbReference type="Proteomes" id="UP000297031"/>
    </source>
</evidence>
<organism evidence="1 2">
    <name type="scientific">Muribaculum gordoncarteri</name>
    <dbReference type="NCBI Taxonomy" id="2530390"/>
    <lineage>
        <taxon>Bacteria</taxon>
        <taxon>Pseudomonadati</taxon>
        <taxon>Bacteroidota</taxon>
        <taxon>Bacteroidia</taxon>
        <taxon>Bacteroidales</taxon>
        <taxon>Muribaculaceae</taxon>
        <taxon>Muribaculum</taxon>
    </lineage>
</organism>
<dbReference type="OrthoDB" id="9758375at2"/>
<dbReference type="AlphaFoldDB" id="A0A4P7VBW6"/>
<keyword evidence="2" id="KW-1185">Reference proteome</keyword>
<dbReference type="PANTHER" id="PTHR43694:SF1">
    <property type="entry name" value="RIBONUCLEASE J"/>
    <property type="match status" value="1"/>
</dbReference>